<protein>
    <recommendedName>
        <fullName evidence="3">PIN domain-containing protein</fullName>
    </recommendedName>
</protein>
<dbReference type="SUPFAM" id="SSF88723">
    <property type="entry name" value="PIN domain-like"/>
    <property type="match status" value="1"/>
</dbReference>
<dbReference type="Proteomes" id="UP000267654">
    <property type="component" value="Unassembled WGS sequence"/>
</dbReference>
<reference evidence="1 2" key="1">
    <citation type="submission" date="2018-06" db="EMBL/GenBank/DDBJ databases">
        <title>Extensive metabolic versatility and redundancy in microbially diverse, dynamic hydrothermal sediments.</title>
        <authorList>
            <person name="Dombrowski N."/>
            <person name="Teske A."/>
            <person name="Baker B.J."/>
        </authorList>
    </citation>
    <scope>NUCLEOTIDE SEQUENCE [LARGE SCALE GENOMIC DNA]</scope>
    <source>
        <strain evidence="1">B19_G9</strain>
    </source>
</reference>
<proteinExistence type="predicted"/>
<dbReference type="InterPro" id="IPR029060">
    <property type="entry name" value="PIN-like_dom_sf"/>
</dbReference>
<dbReference type="Gene3D" id="3.40.50.1010">
    <property type="entry name" value="5'-nuclease"/>
    <property type="match status" value="1"/>
</dbReference>
<accession>A0A662DB89</accession>
<organism evidence="1 2">
    <name type="scientific">Aerophobetes bacterium</name>
    <dbReference type="NCBI Taxonomy" id="2030807"/>
    <lineage>
        <taxon>Bacteria</taxon>
        <taxon>Candidatus Aerophobota</taxon>
    </lineage>
</organism>
<dbReference type="AlphaFoldDB" id="A0A662DB89"/>
<comment type="caution">
    <text evidence="1">The sequence shown here is derived from an EMBL/GenBank/DDBJ whole genome shotgun (WGS) entry which is preliminary data.</text>
</comment>
<evidence type="ECO:0000313" key="2">
    <source>
        <dbReference type="Proteomes" id="UP000267654"/>
    </source>
</evidence>
<name>A0A662DB89_UNCAE</name>
<gene>
    <name evidence="1" type="ORF">DRI96_05940</name>
</gene>
<evidence type="ECO:0008006" key="3">
    <source>
        <dbReference type="Google" id="ProtNLM"/>
    </source>
</evidence>
<evidence type="ECO:0000313" key="1">
    <source>
        <dbReference type="EMBL" id="RLE11601.1"/>
    </source>
</evidence>
<sequence length="89" mass="10272">MNNNLVLIDTSVWIFALSKNFLPEIKQRVDTLLKENRVAICSMVKLKLLGGIRTKKEFERLKSRLDSLYEIKINDNVWHKAAEMALSAP</sequence>
<dbReference type="EMBL" id="QMQB01000229">
    <property type="protein sequence ID" value="RLE11601.1"/>
    <property type="molecule type" value="Genomic_DNA"/>
</dbReference>